<evidence type="ECO:0000256" key="1">
    <source>
        <dbReference type="SAM" id="MobiDB-lite"/>
    </source>
</evidence>
<organism evidence="2 3">
    <name type="scientific">Streptomyces bullii</name>
    <dbReference type="NCBI Taxonomy" id="349910"/>
    <lineage>
        <taxon>Bacteria</taxon>
        <taxon>Bacillati</taxon>
        <taxon>Actinomycetota</taxon>
        <taxon>Actinomycetes</taxon>
        <taxon>Kitasatosporales</taxon>
        <taxon>Streptomycetaceae</taxon>
        <taxon>Streptomyces</taxon>
    </lineage>
</organism>
<accession>A0ABW0UWH3</accession>
<feature type="compositionally biased region" description="Pro residues" evidence="1">
    <location>
        <begin position="224"/>
        <end position="245"/>
    </location>
</feature>
<comment type="caution">
    <text evidence="2">The sequence shown here is derived from an EMBL/GenBank/DDBJ whole genome shotgun (WGS) entry which is preliminary data.</text>
</comment>
<proteinExistence type="predicted"/>
<feature type="region of interest" description="Disordered" evidence="1">
    <location>
        <begin position="1"/>
        <end position="40"/>
    </location>
</feature>
<dbReference type="Proteomes" id="UP001596154">
    <property type="component" value="Unassembled WGS sequence"/>
</dbReference>
<keyword evidence="3" id="KW-1185">Reference proteome</keyword>
<name>A0ABW0UWH3_9ACTN</name>
<protein>
    <submittedName>
        <fullName evidence="2">Uncharacterized protein</fullName>
    </submittedName>
</protein>
<dbReference type="EMBL" id="JBHSNY010000011">
    <property type="protein sequence ID" value="MFC5637902.1"/>
    <property type="molecule type" value="Genomic_DNA"/>
</dbReference>
<reference evidence="3" key="1">
    <citation type="journal article" date="2019" name="Int. J. Syst. Evol. Microbiol.">
        <title>The Global Catalogue of Microorganisms (GCM) 10K type strain sequencing project: providing services to taxonomists for standard genome sequencing and annotation.</title>
        <authorList>
            <consortium name="The Broad Institute Genomics Platform"/>
            <consortium name="The Broad Institute Genome Sequencing Center for Infectious Disease"/>
            <person name="Wu L."/>
            <person name="Ma J."/>
        </authorList>
    </citation>
    <scope>NUCLEOTIDE SEQUENCE [LARGE SCALE GENOMIC DNA]</scope>
    <source>
        <strain evidence="3">CGMCC 4.7248</strain>
    </source>
</reference>
<evidence type="ECO:0000313" key="2">
    <source>
        <dbReference type="EMBL" id="MFC5637902.1"/>
    </source>
</evidence>
<feature type="compositionally biased region" description="Low complexity" evidence="1">
    <location>
        <begin position="161"/>
        <end position="188"/>
    </location>
</feature>
<dbReference type="RefSeq" id="WP_381028011.1">
    <property type="nucleotide sequence ID" value="NZ_JBHSNY010000011.1"/>
</dbReference>
<feature type="compositionally biased region" description="Polar residues" evidence="1">
    <location>
        <begin position="1"/>
        <end position="17"/>
    </location>
</feature>
<sequence>MSESVQGNATRLQQTGETARAQASAMADETKQATGQVAGTAAEQAKAVAGQARQQAGVAVSDLRGRVVNEADQQTRRAAGTLRQWADDLAGLAEKAQGDSPARGLASQAADGGHRAADYLEKQGVEGLVSDVQDFARRRPGVFLGGALLAGLAVGRMAKVAGKAGQASATGQQGDGTGQQATPGTAEQPALGEQTSPPLPPGPVPDAARTPQPGPAPYATQSPPVAPPPPPQVPPAAPYVPPSAGTPPGGAPGRPSPEV</sequence>
<evidence type="ECO:0000313" key="3">
    <source>
        <dbReference type="Proteomes" id="UP001596154"/>
    </source>
</evidence>
<feature type="region of interest" description="Disordered" evidence="1">
    <location>
        <begin position="160"/>
        <end position="259"/>
    </location>
</feature>
<gene>
    <name evidence="2" type="ORF">ACFPZJ_29880</name>
</gene>